<feature type="transmembrane region" description="Helical" evidence="5">
    <location>
        <begin position="170"/>
        <end position="189"/>
    </location>
</feature>
<gene>
    <name evidence="6" type="ORF">HK103_006088</name>
</gene>
<dbReference type="Gene3D" id="3.30.9.30">
    <property type="match status" value="1"/>
</dbReference>
<sequence>MSTGNITGGNYTYFLRDICDYRANYMGCDPQLTQYFATIDLVIILLTGFSLVGFCGKIVQNILAKVVKDTEGKKKWNAIDTTCILCCLCNVFRLVQLANVRSVASKEKLLMTDTNVAQYVQFNIIMDYVYYGTGVLSATSSVVGATAGVNLYSDIKIGSTVLSPNKFFRVFRVVVLVLTLTLNILWATLGTMADAESYTKYRRACYIVSMCSIALVTLPMMVFFSGKVLEVLKQARGSDRGTKEVSQGPRESVQSTKVNENSPSKIKHSDSQRADLKSLDKKSLINHGQSITDDKRKTMVLSKKNAHEAKLASFKFAINSVIWLLYVATFCNLTLLIVGFEVPFFQQNFAAIVTLKIVSDLSVWASVVSATAGVSLYSDIKIGSKTISAERILRVFRLVVLVLTLTFNICWATIGTSSGVYYYILYRRAGYILSISTIAIVTLPVMVFFSNKVLQVIIQGSSHSNSRNKDQSHDARNSHLANKTIENSAVEKPKSDLDSKTPSHKDKAAFLSLKPLRHTFRCCFFRPTVVSLRVELTKMASEEPKKIVIIGAGITGLSLALALERLKKEINIEVVVYEKEVAFSELQTPHHILWKSGIEGFLELGLAKRLGKICWPIAKLTTINAESGESILHWSWPPEDMNEEEEVDLSYLPPMVGVRKADLVRMLMTALAGREDLVSGLQLGVTFANNMREDGVKGIEGDLAKEDWFNNDGFEELLPNIKFGHELVSMSMSDNYGKTPINIGKVTLQFKNGHEEECFMVLGNVGITKGCDGLNSKVRSLLLNNKVNQQEVNQLIIHGITHLDSKNNENTFDNIEKLDREQLLAFCPDGTCSTWVDQSFSFGVTNIGNDMLGWNLILPQKYPGQHANDFTMPQRRKEIGSLASINLLAPPQQELVRSRSGGSAEDWILPSESQRGSLNSVEKPAAFKPNMEFIPPPTILPEIAFMPVGSESLTGPQSIELAIKLASDCVGIPHPALSLIASADIHLTACVDNTDLLSEPALKSLTSPQFHPGRVILVGDAAHGQATSAHGSHGASFGIWDAITLAKLIGYYFTSQGKSYVLAQSPEVRPNSSSLDSIILEHIAAEFTKMRLGLGIEGMQHARSQATWVKREPGFWKSLLGINSQKNGWSFAETTKFGKTELNKEIVWPSLHA</sequence>
<feature type="transmembrane region" description="Helical" evidence="5">
    <location>
        <begin position="430"/>
        <end position="449"/>
    </location>
</feature>
<evidence type="ECO:0008006" key="8">
    <source>
        <dbReference type="Google" id="ProtNLM"/>
    </source>
</evidence>
<keyword evidence="5" id="KW-0472">Membrane</keyword>
<keyword evidence="5" id="KW-0812">Transmembrane</keyword>
<evidence type="ECO:0000256" key="2">
    <source>
        <dbReference type="ARBA" id="ARBA00023002"/>
    </source>
</evidence>
<accession>A0AAD5UHE0</accession>
<evidence type="ECO:0000313" key="6">
    <source>
        <dbReference type="EMBL" id="KAJ3255721.1"/>
    </source>
</evidence>
<proteinExistence type="inferred from homology"/>
<feature type="region of interest" description="Disordered" evidence="4">
    <location>
        <begin position="240"/>
        <end position="270"/>
    </location>
</feature>
<dbReference type="AlphaFoldDB" id="A0AAD5UHE0"/>
<keyword evidence="2" id="KW-0560">Oxidoreductase</keyword>
<keyword evidence="5" id="KW-1133">Transmembrane helix</keyword>
<dbReference type="InterPro" id="IPR050493">
    <property type="entry name" value="FAD-dep_Monooxygenase_BioMet"/>
</dbReference>
<feature type="transmembrane region" description="Helical" evidence="5">
    <location>
        <begin position="323"/>
        <end position="345"/>
    </location>
</feature>
<evidence type="ECO:0000313" key="7">
    <source>
        <dbReference type="Proteomes" id="UP001210925"/>
    </source>
</evidence>
<dbReference type="Gene3D" id="3.50.50.60">
    <property type="entry name" value="FAD/NAD(P)-binding domain"/>
    <property type="match status" value="3"/>
</dbReference>
<evidence type="ECO:0000256" key="3">
    <source>
        <dbReference type="ARBA" id="ARBA00023033"/>
    </source>
</evidence>
<dbReference type="GO" id="GO:0004497">
    <property type="term" value="F:monooxygenase activity"/>
    <property type="evidence" value="ECO:0007669"/>
    <property type="project" value="UniProtKB-KW"/>
</dbReference>
<organism evidence="6 7">
    <name type="scientific">Boothiomyces macroporosus</name>
    <dbReference type="NCBI Taxonomy" id="261099"/>
    <lineage>
        <taxon>Eukaryota</taxon>
        <taxon>Fungi</taxon>
        <taxon>Fungi incertae sedis</taxon>
        <taxon>Chytridiomycota</taxon>
        <taxon>Chytridiomycota incertae sedis</taxon>
        <taxon>Chytridiomycetes</taxon>
        <taxon>Rhizophydiales</taxon>
        <taxon>Terramycetaceae</taxon>
        <taxon>Boothiomyces</taxon>
    </lineage>
</organism>
<evidence type="ECO:0000256" key="1">
    <source>
        <dbReference type="ARBA" id="ARBA00007992"/>
    </source>
</evidence>
<feature type="transmembrane region" description="Helical" evidence="5">
    <location>
        <begin position="398"/>
        <end position="424"/>
    </location>
</feature>
<evidence type="ECO:0000256" key="5">
    <source>
        <dbReference type="SAM" id="Phobius"/>
    </source>
</evidence>
<dbReference type="InterPro" id="IPR036188">
    <property type="entry name" value="FAD/NAD-bd_sf"/>
</dbReference>
<comment type="caution">
    <text evidence="6">The sequence shown here is derived from an EMBL/GenBank/DDBJ whole genome shotgun (WGS) entry which is preliminary data.</text>
</comment>
<reference evidence="6" key="1">
    <citation type="submission" date="2020-05" db="EMBL/GenBank/DDBJ databases">
        <title>Phylogenomic resolution of chytrid fungi.</title>
        <authorList>
            <person name="Stajich J.E."/>
            <person name="Amses K."/>
            <person name="Simmons R."/>
            <person name="Seto K."/>
            <person name="Myers J."/>
            <person name="Bonds A."/>
            <person name="Quandt C.A."/>
            <person name="Barry K."/>
            <person name="Liu P."/>
            <person name="Grigoriev I."/>
            <person name="Longcore J.E."/>
            <person name="James T.Y."/>
        </authorList>
    </citation>
    <scope>NUCLEOTIDE SEQUENCE</scope>
    <source>
        <strain evidence="6">PLAUS21</strain>
    </source>
</reference>
<keyword evidence="7" id="KW-1185">Reference proteome</keyword>
<evidence type="ECO:0000256" key="4">
    <source>
        <dbReference type="SAM" id="MobiDB-lite"/>
    </source>
</evidence>
<feature type="transmembrane region" description="Helical" evidence="5">
    <location>
        <begin position="547"/>
        <end position="563"/>
    </location>
</feature>
<dbReference type="EMBL" id="JADGKB010000061">
    <property type="protein sequence ID" value="KAJ3255721.1"/>
    <property type="molecule type" value="Genomic_DNA"/>
</dbReference>
<comment type="similarity">
    <text evidence="1">Belongs to the paxM FAD-dependent monooxygenase family.</text>
</comment>
<protein>
    <recommendedName>
        <fullName evidence="8">FAD-binding domain-containing protein</fullName>
    </recommendedName>
</protein>
<dbReference type="PANTHER" id="PTHR13789">
    <property type="entry name" value="MONOOXYGENASE"/>
    <property type="match status" value="1"/>
</dbReference>
<feature type="transmembrane region" description="Helical" evidence="5">
    <location>
        <begin position="128"/>
        <end position="149"/>
    </location>
</feature>
<name>A0AAD5UHE0_9FUNG</name>
<feature type="transmembrane region" description="Helical" evidence="5">
    <location>
        <begin position="35"/>
        <end position="55"/>
    </location>
</feature>
<feature type="transmembrane region" description="Helical" evidence="5">
    <location>
        <begin position="201"/>
        <end position="224"/>
    </location>
</feature>
<feature type="compositionally biased region" description="Polar residues" evidence="4">
    <location>
        <begin position="252"/>
        <end position="264"/>
    </location>
</feature>
<dbReference type="Proteomes" id="UP001210925">
    <property type="component" value="Unassembled WGS sequence"/>
</dbReference>
<keyword evidence="3" id="KW-0503">Monooxygenase</keyword>
<dbReference type="PANTHER" id="PTHR13789:SF309">
    <property type="entry name" value="PUTATIVE (AFU_ORTHOLOGUE AFUA_6G14510)-RELATED"/>
    <property type="match status" value="1"/>
</dbReference>
<dbReference type="SUPFAM" id="SSF51905">
    <property type="entry name" value="FAD/NAD(P)-binding domain"/>
    <property type="match status" value="1"/>
</dbReference>